<keyword evidence="6" id="KW-1185">Reference proteome</keyword>
<dbReference type="GO" id="GO:0016740">
    <property type="term" value="F:transferase activity"/>
    <property type="evidence" value="ECO:0007669"/>
    <property type="project" value="UniProtKB-KW"/>
</dbReference>
<evidence type="ECO:0000256" key="4">
    <source>
        <dbReference type="ARBA" id="ARBA00038314"/>
    </source>
</evidence>
<evidence type="ECO:0008006" key="7">
    <source>
        <dbReference type="Google" id="ProtNLM"/>
    </source>
</evidence>
<accession>A0AAE0NQ12</accession>
<dbReference type="EMBL" id="JAULSW010000004">
    <property type="protein sequence ID" value="KAK3385587.1"/>
    <property type="molecule type" value="Genomic_DNA"/>
</dbReference>
<gene>
    <name evidence="5" type="ORF">B0H63DRAFT_473204</name>
</gene>
<dbReference type="PANTHER" id="PTHR35897:SF1">
    <property type="entry name" value="METHYLTRANSFERASE AUSD"/>
    <property type="match status" value="1"/>
</dbReference>
<comment type="similarity">
    <text evidence="4">Belongs to the class I-like SAM-binding methyltransferase superfamily.</text>
</comment>
<keyword evidence="3" id="KW-0949">S-adenosyl-L-methionine</keyword>
<comment type="pathway">
    <text evidence="1">Secondary metabolite biosynthesis.</text>
</comment>
<evidence type="ECO:0000256" key="2">
    <source>
        <dbReference type="ARBA" id="ARBA00022679"/>
    </source>
</evidence>
<comment type="caution">
    <text evidence="5">The sequence shown here is derived from an EMBL/GenBank/DDBJ whole genome shotgun (WGS) entry which is preliminary data.</text>
</comment>
<dbReference type="SUPFAM" id="SSF53335">
    <property type="entry name" value="S-adenosyl-L-methionine-dependent methyltransferases"/>
    <property type="match status" value="1"/>
</dbReference>
<evidence type="ECO:0000256" key="1">
    <source>
        <dbReference type="ARBA" id="ARBA00005179"/>
    </source>
</evidence>
<dbReference type="PANTHER" id="PTHR35897">
    <property type="entry name" value="METHYLTRANSFERASE AUSD"/>
    <property type="match status" value="1"/>
</dbReference>
<evidence type="ECO:0000313" key="6">
    <source>
        <dbReference type="Proteomes" id="UP001285441"/>
    </source>
</evidence>
<proteinExistence type="inferred from homology"/>
<protein>
    <recommendedName>
        <fullName evidence="7">Methyltransferase</fullName>
    </recommendedName>
</protein>
<evidence type="ECO:0000313" key="5">
    <source>
        <dbReference type="EMBL" id="KAK3385587.1"/>
    </source>
</evidence>
<dbReference type="InterPro" id="IPR029063">
    <property type="entry name" value="SAM-dependent_MTases_sf"/>
</dbReference>
<organism evidence="5 6">
    <name type="scientific">Podospora didyma</name>
    <dbReference type="NCBI Taxonomy" id="330526"/>
    <lineage>
        <taxon>Eukaryota</taxon>
        <taxon>Fungi</taxon>
        <taxon>Dikarya</taxon>
        <taxon>Ascomycota</taxon>
        <taxon>Pezizomycotina</taxon>
        <taxon>Sordariomycetes</taxon>
        <taxon>Sordariomycetidae</taxon>
        <taxon>Sordariales</taxon>
        <taxon>Podosporaceae</taxon>
        <taxon>Podospora</taxon>
    </lineage>
</organism>
<dbReference type="InterPro" id="IPR051654">
    <property type="entry name" value="Meroterpenoid_MTases"/>
</dbReference>
<reference evidence="5" key="1">
    <citation type="journal article" date="2023" name="Mol. Phylogenet. Evol.">
        <title>Genome-scale phylogeny and comparative genomics of the fungal order Sordariales.</title>
        <authorList>
            <person name="Hensen N."/>
            <person name="Bonometti L."/>
            <person name="Westerberg I."/>
            <person name="Brannstrom I.O."/>
            <person name="Guillou S."/>
            <person name="Cros-Aarteil S."/>
            <person name="Calhoun S."/>
            <person name="Haridas S."/>
            <person name="Kuo A."/>
            <person name="Mondo S."/>
            <person name="Pangilinan J."/>
            <person name="Riley R."/>
            <person name="LaButti K."/>
            <person name="Andreopoulos B."/>
            <person name="Lipzen A."/>
            <person name="Chen C."/>
            <person name="Yan M."/>
            <person name="Daum C."/>
            <person name="Ng V."/>
            <person name="Clum A."/>
            <person name="Steindorff A."/>
            <person name="Ohm R.A."/>
            <person name="Martin F."/>
            <person name="Silar P."/>
            <person name="Natvig D.O."/>
            <person name="Lalanne C."/>
            <person name="Gautier V."/>
            <person name="Ament-Velasquez S.L."/>
            <person name="Kruys A."/>
            <person name="Hutchinson M.I."/>
            <person name="Powell A.J."/>
            <person name="Barry K."/>
            <person name="Miller A.N."/>
            <person name="Grigoriev I.V."/>
            <person name="Debuchy R."/>
            <person name="Gladieux P."/>
            <person name="Hiltunen Thoren M."/>
            <person name="Johannesson H."/>
        </authorList>
    </citation>
    <scope>NUCLEOTIDE SEQUENCE</scope>
    <source>
        <strain evidence="5">CBS 232.78</strain>
    </source>
</reference>
<reference evidence="5" key="2">
    <citation type="submission" date="2023-06" db="EMBL/GenBank/DDBJ databases">
        <authorList>
            <consortium name="Lawrence Berkeley National Laboratory"/>
            <person name="Haridas S."/>
            <person name="Hensen N."/>
            <person name="Bonometti L."/>
            <person name="Westerberg I."/>
            <person name="Brannstrom I.O."/>
            <person name="Guillou S."/>
            <person name="Cros-Aarteil S."/>
            <person name="Calhoun S."/>
            <person name="Kuo A."/>
            <person name="Mondo S."/>
            <person name="Pangilinan J."/>
            <person name="Riley R."/>
            <person name="LaButti K."/>
            <person name="Andreopoulos B."/>
            <person name="Lipzen A."/>
            <person name="Chen C."/>
            <person name="Yanf M."/>
            <person name="Daum C."/>
            <person name="Ng V."/>
            <person name="Clum A."/>
            <person name="Steindorff A."/>
            <person name="Ohm R."/>
            <person name="Martin F."/>
            <person name="Silar P."/>
            <person name="Natvig D."/>
            <person name="Lalanne C."/>
            <person name="Gautier V."/>
            <person name="Ament-velasquez S.L."/>
            <person name="Kruys A."/>
            <person name="Hutchinson M.I."/>
            <person name="Powell A.J."/>
            <person name="Barry K."/>
            <person name="Miller A.N."/>
            <person name="Grigoriev I.V."/>
            <person name="Debuchy R."/>
            <person name="Gladieux P."/>
            <person name="Thoren M.H."/>
            <person name="Johannesson H."/>
        </authorList>
    </citation>
    <scope>NUCLEOTIDE SEQUENCE</scope>
    <source>
        <strain evidence="5">CBS 232.78</strain>
    </source>
</reference>
<dbReference type="AlphaFoldDB" id="A0AAE0NQ12"/>
<sequence length="407" mass="45321">MCTRSGILARKLYPLTRANEQCERDGWLVARSEQCDRSPSQTPAHPTFCSFWPCPCSEAAIPGPDGACKLVACLAGFHDFPHWHTPPFALSLVPHTTSHSGAVDPSQRGVYCSSVAKPLPSVSTYAMATQVANLLKIGSRDRSVGWYDPPITSVEGPIRELLENYAHLKPEEVVPRIVETRDKIWEVFPWPCVGQFRFIDLSLCRQPSYPQILARLKAGDRLLDGGCCFAQDLRKLAYDGAPAESLFGLELQGEFISLAYDFFNDRESLKGATFIQANLLDRGNEEVQKLAGTFGIMQLGMILHIWDLEGQTKACERVVELLRAEKGVLVVGQSVGNVVGKEVPARGTTIFKHDAETFAKMWEEVGRRTGTEWVVRAKLDEGLGIDQQKRGWDEPSTRRLSFEVERV</sequence>
<name>A0AAE0NQ12_9PEZI</name>
<dbReference type="Proteomes" id="UP001285441">
    <property type="component" value="Unassembled WGS sequence"/>
</dbReference>
<evidence type="ECO:0000256" key="3">
    <source>
        <dbReference type="ARBA" id="ARBA00022691"/>
    </source>
</evidence>
<dbReference type="Gene3D" id="3.40.50.150">
    <property type="entry name" value="Vaccinia Virus protein VP39"/>
    <property type="match status" value="1"/>
</dbReference>
<keyword evidence="2" id="KW-0808">Transferase</keyword>